<evidence type="ECO:0000256" key="1">
    <source>
        <dbReference type="ARBA" id="ARBA00003999"/>
    </source>
</evidence>
<dbReference type="HOGENOM" id="CLU_114845_0_0_5"/>
<name>A0A0B5DS59_9RHOB</name>
<protein>
    <recommendedName>
        <fullName evidence="3">Protein NrdI</fullName>
    </recommendedName>
</protein>
<dbReference type="STRING" id="1208324.P73_1159"/>
<dbReference type="Proteomes" id="UP000031521">
    <property type="component" value="Chromosome"/>
</dbReference>
<dbReference type="RefSeq" id="WP_052453065.1">
    <property type="nucleotide sequence ID" value="NZ_CP004393.1"/>
</dbReference>
<dbReference type="EMBL" id="CP004393">
    <property type="protein sequence ID" value="AJE45874.1"/>
    <property type="molecule type" value="Genomic_DNA"/>
</dbReference>
<reference evidence="4 5" key="1">
    <citation type="journal article" date="2014" name="Int. J. Syst. Evol. Microbiol.">
        <title>Celeribacter indicus sp. nov., a polycyclic aromatic hydrocarbon-degrading bacterium from deep-sea sediment and reclassification of Huaishuia halophila as Celeribacter halophilus comb. nov.</title>
        <authorList>
            <person name="Lai Q."/>
            <person name="Cao J."/>
            <person name="Yuan J."/>
            <person name="Li F."/>
            <person name="Shao Z."/>
        </authorList>
    </citation>
    <scope>NUCLEOTIDE SEQUENCE [LARGE SCALE GENOMIC DNA]</scope>
    <source>
        <strain evidence="4">P73</strain>
    </source>
</reference>
<proteinExistence type="inferred from homology"/>
<dbReference type="GO" id="GO:0010181">
    <property type="term" value="F:FMN binding"/>
    <property type="evidence" value="ECO:0007669"/>
    <property type="project" value="InterPro"/>
</dbReference>
<evidence type="ECO:0000313" key="5">
    <source>
        <dbReference type="Proteomes" id="UP000031521"/>
    </source>
</evidence>
<dbReference type="SUPFAM" id="SSF52218">
    <property type="entry name" value="Flavoproteins"/>
    <property type="match status" value="1"/>
</dbReference>
<dbReference type="InterPro" id="IPR004465">
    <property type="entry name" value="RNR_NrdI"/>
</dbReference>
<dbReference type="InterPro" id="IPR020852">
    <property type="entry name" value="RNR_Ib_NrdI_bac"/>
</dbReference>
<comment type="similarity">
    <text evidence="2 3">Belongs to the NrdI family.</text>
</comment>
<dbReference type="AlphaFoldDB" id="A0A0B5DS59"/>
<evidence type="ECO:0000256" key="3">
    <source>
        <dbReference type="HAMAP-Rule" id="MF_00128"/>
    </source>
</evidence>
<dbReference type="PIRSF" id="PIRSF005087">
    <property type="entry name" value="NrdI"/>
    <property type="match status" value="1"/>
</dbReference>
<comment type="function">
    <text evidence="1 3">Probably involved in ribonucleotide reductase function.</text>
</comment>
<accession>A0A0B5DS59</accession>
<dbReference type="NCBIfam" id="TIGR00333">
    <property type="entry name" value="nrdI"/>
    <property type="match status" value="1"/>
</dbReference>
<sequence>MPPDAAVPVPPQGLPEIVYYSSASGNTLRFVARLGLTVRRVPISPKEAMPGIARPFVLICPTYADGTGRGAVPKQVIRLLNDPDTRALMRGVIGAGNRNFGRLYAMAGDVIARKCDVPLLYKFELAGFDSDIARVRAGLEKMGSAPCSTPT</sequence>
<gene>
    <name evidence="3" type="primary">nrdI</name>
    <name evidence="4" type="ORF">P73_1159</name>
</gene>
<dbReference type="Pfam" id="PF07972">
    <property type="entry name" value="Flavodoxin_NdrI"/>
    <property type="match status" value="1"/>
</dbReference>
<evidence type="ECO:0000313" key="4">
    <source>
        <dbReference type="EMBL" id="AJE45874.1"/>
    </source>
</evidence>
<organism evidence="4 5">
    <name type="scientific">Celeribacter indicus</name>
    <dbReference type="NCBI Taxonomy" id="1208324"/>
    <lineage>
        <taxon>Bacteria</taxon>
        <taxon>Pseudomonadati</taxon>
        <taxon>Pseudomonadota</taxon>
        <taxon>Alphaproteobacteria</taxon>
        <taxon>Rhodobacterales</taxon>
        <taxon>Roseobacteraceae</taxon>
        <taxon>Celeribacter</taxon>
    </lineage>
</organism>
<dbReference type="HAMAP" id="MF_00128">
    <property type="entry name" value="NrdI"/>
    <property type="match status" value="1"/>
</dbReference>
<dbReference type="InterPro" id="IPR029039">
    <property type="entry name" value="Flavoprotein-like_sf"/>
</dbReference>
<evidence type="ECO:0000256" key="2">
    <source>
        <dbReference type="ARBA" id="ARBA00009942"/>
    </source>
</evidence>
<keyword evidence="5" id="KW-1185">Reference proteome</keyword>
<dbReference type="Gene3D" id="3.40.50.360">
    <property type="match status" value="1"/>
</dbReference>
<dbReference type="PANTHER" id="PTHR37297">
    <property type="entry name" value="PROTEIN NRDI"/>
    <property type="match status" value="1"/>
</dbReference>
<dbReference type="PANTHER" id="PTHR37297:SF1">
    <property type="entry name" value="PROTEIN NRDI"/>
    <property type="match status" value="1"/>
</dbReference>
<dbReference type="KEGG" id="cid:P73_1159"/>